<evidence type="ECO:0000256" key="4">
    <source>
        <dbReference type="ARBA" id="ARBA00023002"/>
    </source>
</evidence>
<organism evidence="6 7">
    <name type="scientific">Halobacillus trueperi</name>
    <dbReference type="NCBI Taxonomy" id="156205"/>
    <lineage>
        <taxon>Bacteria</taxon>
        <taxon>Bacillati</taxon>
        <taxon>Bacillota</taxon>
        <taxon>Bacilli</taxon>
        <taxon>Bacillales</taxon>
        <taxon>Bacillaceae</taxon>
        <taxon>Halobacillus</taxon>
    </lineage>
</organism>
<proteinExistence type="inferred from homology"/>
<dbReference type="SUPFAM" id="SSF51905">
    <property type="entry name" value="FAD/NAD(P)-binding domain"/>
    <property type="match status" value="1"/>
</dbReference>
<dbReference type="SUPFAM" id="SSF54373">
    <property type="entry name" value="FAD-linked reductases, C-terminal domain"/>
    <property type="match status" value="1"/>
</dbReference>
<dbReference type="Gene3D" id="3.30.9.10">
    <property type="entry name" value="D-Amino Acid Oxidase, subunit A, domain 2"/>
    <property type="match status" value="1"/>
</dbReference>
<dbReference type="GO" id="GO:0005737">
    <property type="term" value="C:cytoplasm"/>
    <property type="evidence" value="ECO:0007669"/>
    <property type="project" value="TreeGrafter"/>
</dbReference>
<feature type="domain" description="FAD dependent oxidoreductase" evidence="5">
    <location>
        <begin position="11"/>
        <end position="354"/>
    </location>
</feature>
<evidence type="ECO:0000256" key="3">
    <source>
        <dbReference type="ARBA" id="ARBA00022630"/>
    </source>
</evidence>
<comment type="caution">
    <text evidence="6">The sequence shown here is derived from an EMBL/GenBank/DDBJ whole genome shotgun (WGS) entry which is preliminary data.</text>
</comment>
<evidence type="ECO:0000256" key="2">
    <source>
        <dbReference type="ARBA" id="ARBA00009410"/>
    </source>
</evidence>
<accession>A0A3E0J7S7</accession>
<dbReference type="GO" id="GO:0016491">
    <property type="term" value="F:oxidoreductase activity"/>
    <property type="evidence" value="ECO:0007669"/>
    <property type="project" value="UniProtKB-KW"/>
</dbReference>
<dbReference type="InterPro" id="IPR006076">
    <property type="entry name" value="FAD-dep_OxRdtase"/>
</dbReference>
<dbReference type="Gene3D" id="3.50.50.60">
    <property type="entry name" value="FAD/NAD(P)-binding domain"/>
    <property type="match status" value="1"/>
</dbReference>
<dbReference type="Pfam" id="PF01266">
    <property type="entry name" value="DAO"/>
    <property type="match status" value="1"/>
</dbReference>
<dbReference type="InterPro" id="IPR036188">
    <property type="entry name" value="FAD/NAD-bd_sf"/>
</dbReference>
<protein>
    <submittedName>
        <fullName evidence="6">FAD-binding oxidoreductase</fullName>
    </submittedName>
</protein>
<dbReference type="AlphaFoldDB" id="A0A3E0J7S7"/>
<dbReference type="EMBL" id="QUAE01000008">
    <property type="protein sequence ID" value="REJ09005.1"/>
    <property type="molecule type" value="Genomic_DNA"/>
</dbReference>
<dbReference type="Proteomes" id="UP000256305">
    <property type="component" value="Unassembled WGS sequence"/>
</dbReference>
<name>A0A3E0J7S7_9BACI</name>
<dbReference type="PANTHER" id="PTHR13847">
    <property type="entry name" value="SARCOSINE DEHYDROGENASE-RELATED"/>
    <property type="match status" value="1"/>
</dbReference>
<dbReference type="PANTHER" id="PTHR13847:SF286">
    <property type="entry name" value="D-AMINO ACID DEHYDROGENASE"/>
    <property type="match status" value="1"/>
</dbReference>
<comment type="cofactor">
    <cofactor evidence="1">
        <name>FAD</name>
        <dbReference type="ChEBI" id="CHEBI:57692"/>
    </cofactor>
</comment>
<evidence type="ECO:0000256" key="1">
    <source>
        <dbReference type="ARBA" id="ARBA00001974"/>
    </source>
</evidence>
<keyword evidence="7" id="KW-1185">Reference proteome</keyword>
<evidence type="ECO:0000313" key="6">
    <source>
        <dbReference type="EMBL" id="REJ09005.1"/>
    </source>
</evidence>
<keyword evidence="4" id="KW-0560">Oxidoreductase</keyword>
<evidence type="ECO:0000259" key="5">
    <source>
        <dbReference type="Pfam" id="PF01266"/>
    </source>
</evidence>
<reference evidence="6 7" key="1">
    <citation type="submission" date="2018-08" db="EMBL/GenBank/DDBJ databases">
        <title>Genome sequence of Halobacillus trueperi KCTC 3686.</title>
        <authorList>
            <person name="Cho K.H."/>
            <person name="Kwak M.-J."/>
            <person name="Kim B.-Y."/>
            <person name="Chun J."/>
        </authorList>
    </citation>
    <scope>NUCLEOTIDE SEQUENCE [LARGE SCALE GENOMIC DNA]</scope>
    <source>
        <strain evidence="6 7">KCTC 3686</strain>
    </source>
</reference>
<gene>
    <name evidence="6" type="ORF">DYE48_11535</name>
</gene>
<keyword evidence="3" id="KW-0285">Flavoprotein</keyword>
<sequence length="376" mass="40955">MTGIEGVTLKTIIIGAGILGASTAYHLAKKGEEVIVIDRNDPEQATRNAAGIVCPWLTNRSNKVWYPLVTGGAKYYPALMEELAEAGETQTGYKQVGAINIFDTEEKLEKKRKVALERKEQAPEMGEISCLSPEETKEMFPPVAEHYRALHISGGARVNGAEVTSSLLRAAKKSGATFINGDAAFLYENKRVEGVYVHGEKIFSDRVVVANGAWTKTLFDPIGMSPHVTFEKAQIVHVDMENYDTENWPVMLPPFNHYILTFGKGRIVIGATKEKAHDTRVTAGSVHQLMDKALRVAPGLADATYVKTNVGFRPFTPGSTPVIGKVPGHENVVVANGLGASGLTSGPYIGSELSKYLLEEDTELDFTNYTADHLFN</sequence>
<comment type="similarity">
    <text evidence="2">Belongs to the DadA oxidoreductase family.</text>
</comment>
<evidence type="ECO:0000313" key="7">
    <source>
        <dbReference type="Proteomes" id="UP000256305"/>
    </source>
</evidence>